<sequence>MTFNLDKPCVLLVFDKKDVKHFRFKRNLGMISLTAWMLE</sequence>
<organism evidence="1 2">
    <name type="scientific">Holdemania filiformis DSM 12042</name>
    <dbReference type="NCBI Taxonomy" id="545696"/>
    <lineage>
        <taxon>Bacteria</taxon>
        <taxon>Bacillati</taxon>
        <taxon>Bacillota</taxon>
        <taxon>Erysipelotrichia</taxon>
        <taxon>Erysipelotrichales</taxon>
        <taxon>Erysipelotrichaceae</taxon>
        <taxon>Holdemania</taxon>
    </lineage>
</organism>
<accession>B9Y2K5</accession>
<evidence type="ECO:0000313" key="2">
    <source>
        <dbReference type="Proteomes" id="UP000005950"/>
    </source>
</evidence>
<gene>
    <name evidence="1" type="ORF">HOLDEFILI_00030</name>
</gene>
<dbReference type="EMBL" id="ACCF01000001">
    <property type="protein sequence ID" value="EEF69815.1"/>
    <property type="molecule type" value="Genomic_DNA"/>
</dbReference>
<dbReference type="STRING" id="545696.HOLDEFILI_00030"/>
<protein>
    <submittedName>
        <fullName evidence="1">Uncharacterized protein</fullName>
    </submittedName>
</protein>
<reference evidence="1 2" key="2">
    <citation type="submission" date="2009-02" db="EMBL/GenBank/DDBJ databases">
        <title>Draft genome sequence of Holdemania filiformis DSM 12042.</title>
        <authorList>
            <person name="Sudarsanam P."/>
            <person name="Ley R."/>
            <person name="Guruge J."/>
            <person name="Turnbaugh P.J."/>
            <person name="Mahowald M."/>
            <person name="Liep D."/>
            <person name="Gordon J."/>
        </authorList>
    </citation>
    <scope>NUCLEOTIDE SEQUENCE [LARGE SCALE GENOMIC DNA]</scope>
    <source>
        <strain evidence="1 2">DSM 12042</strain>
    </source>
</reference>
<name>B9Y2K5_9FIRM</name>
<reference evidence="1 2" key="1">
    <citation type="submission" date="2008-12" db="EMBL/GenBank/DDBJ databases">
        <authorList>
            <person name="Fulton L."/>
            <person name="Clifton S."/>
            <person name="Fulton B."/>
            <person name="Xu J."/>
            <person name="Minx P."/>
            <person name="Pepin K.H."/>
            <person name="Johnson M."/>
            <person name="Bhonagiri V."/>
            <person name="Nash W.E."/>
            <person name="Mardis E.R."/>
            <person name="Wilson R.K."/>
        </authorList>
    </citation>
    <scope>NUCLEOTIDE SEQUENCE [LARGE SCALE GENOMIC DNA]</scope>
    <source>
        <strain evidence="1 2">DSM 12042</strain>
    </source>
</reference>
<proteinExistence type="predicted"/>
<dbReference type="HOGENOM" id="CLU_3310932_0_0_9"/>
<dbReference type="AlphaFoldDB" id="B9Y2K5"/>
<comment type="caution">
    <text evidence="1">The sequence shown here is derived from an EMBL/GenBank/DDBJ whole genome shotgun (WGS) entry which is preliminary data.</text>
</comment>
<dbReference type="Proteomes" id="UP000005950">
    <property type="component" value="Unassembled WGS sequence"/>
</dbReference>
<evidence type="ECO:0000313" key="1">
    <source>
        <dbReference type="EMBL" id="EEF69815.1"/>
    </source>
</evidence>